<evidence type="ECO:0000313" key="6">
    <source>
        <dbReference type="EMBL" id="BDL44036.1"/>
    </source>
</evidence>
<evidence type="ECO:0000256" key="4">
    <source>
        <dbReference type="ARBA" id="ARBA00022840"/>
    </source>
</evidence>
<dbReference type="InterPro" id="IPR027417">
    <property type="entry name" value="P-loop_NTPase"/>
</dbReference>
<dbReference type="InterPro" id="IPR017871">
    <property type="entry name" value="ABC_transporter-like_CS"/>
</dbReference>
<keyword evidence="4 6" id="KW-0067">ATP-binding</keyword>
<dbReference type="InterPro" id="IPR015856">
    <property type="entry name" value="ABC_transpr_CbiO/EcfA_su"/>
</dbReference>
<dbReference type="SUPFAM" id="SSF52540">
    <property type="entry name" value="P-loop containing nucleoside triphosphate hydrolases"/>
    <property type="match status" value="1"/>
</dbReference>
<evidence type="ECO:0000256" key="2">
    <source>
        <dbReference type="ARBA" id="ARBA00022448"/>
    </source>
</evidence>
<evidence type="ECO:0000313" key="7">
    <source>
        <dbReference type="Proteomes" id="UP001062263"/>
    </source>
</evidence>
<accession>A0ABM7ZGW7</accession>
<dbReference type="PROSITE" id="PS00211">
    <property type="entry name" value="ABC_TRANSPORTER_1"/>
    <property type="match status" value="1"/>
</dbReference>
<dbReference type="RefSeq" id="WP_215435866.1">
    <property type="nucleotide sequence ID" value="NZ_AP025943.1"/>
</dbReference>
<dbReference type="InterPro" id="IPR050095">
    <property type="entry name" value="ECF_ABC_transporter_ATP-bd"/>
</dbReference>
<dbReference type="InterPro" id="IPR003593">
    <property type="entry name" value="AAA+_ATPase"/>
</dbReference>
<comment type="similarity">
    <text evidence="1">Belongs to the ABC transporter superfamily.</text>
</comment>
<dbReference type="EMBL" id="AP025943">
    <property type="protein sequence ID" value="BDL44036.1"/>
    <property type="molecule type" value="Genomic_DNA"/>
</dbReference>
<keyword evidence="2" id="KW-0813">Transport</keyword>
<name>A0ABM7ZGW7_9BACT</name>
<reference evidence="6" key="1">
    <citation type="submission" date="2022-06" db="EMBL/GenBank/DDBJ databases">
        <title>Akkermansia biwalacus sp. nov., an anaerobic mucin-degrading bacterium isolated from human intestine.</title>
        <authorList>
            <person name="Kobayashi Y."/>
            <person name="Inoue S."/>
            <person name="Kawahara T."/>
            <person name="Kohda N."/>
        </authorList>
    </citation>
    <scope>NUCLEOTIDE SEQUENCE</scope>
    <source>
        <strain evidence="6">WON2089</strain>
    </source>
</reference>
<dbReference type="PROSITE" id="PS50893">
    <property type="entry name" value="ABC_TRANSPORTER_2"/>
    <property type="match status" value="1"/>
</dbReference>
<gene>
    <name evidence="6" type="ORF">Abiwalacus_16100</name>
</gene>
<dbReference type="GO" id="GO:0005524">
    <property type="term" value="F:ATP binding"/>
    <property type="evidence" value="ECO:0007669"/>
    <property type="project" value="UniProtKB-KW"/>
</dbReference>
<sequence length="248" mass="26868">MSHHLVETIDLCFSYPDSPPALNGVTMRITHGESVALVGGNGAGKSTLLLHLNGLLTPSSGQVRVGDIPVTPKTAARVRESVGMVFQQADDQLFMPTVREDVAFGPLNMGLPQEEIDRRVAQALRDVNAAALADKMTHHLSGGEKRAVSIATVLSMSPDILVLDEPSANLDPASRRTLINLLRRFSHTKIIATHDLDMVMDLCTRCIVMKDGSILADAPVPDIFADCALLEEARLEQPLSYCLRHCGR</sequence>
<evidence type="ECO:0000256" key="3">
    <source>
        <dbReference type="ARBA" id="ARBA00022741"/>
    </source>
</evidence>
<dbReference type="Pfam" id="PF00005">
    <property type="entry name" value="ABC_tran"/>
    <property type="match status" value="1"/>
</dbReference>
<protein>
    <submittedName>
        <fullName evidence="6">ABC transporter ATP-binding protein</fullName>
    </submittedName>
</protein>
<dbReference type="PANTHER" id="PTHR43553:SF24">
    <property type="entry name" value="ENERGY-COUPLING FACTOR TRANSPORTER ATP-BINDING PROTEIN ECFA1"/>
    <property type="match status" value="1"/>
</dbReference>
<dbReference type="Gene3D" id="3.40.50.300">
    <property type="entry name" value="P-loop containing nucleotide triphosphate hydrolases"/>
    <property type="match status" value="1"/>
</dbReference>
<dbReference type="Proteomes" id="UP001062263">
    <property type="component" value="Chromosome"/>
</dbReference>
<dbReference type="CDD" id="cd03225">
    <property type="entry name" value="ABC_cobalt_CbiO_domain1"/>
    <property type="match status" value="1"/>
</dbReference>
<feature type="domain" description="ABC transporter" evidence="5">
    <location>
        <begin position="6"/>
        <end position="236"/>
    </location>
</feature>
<evidence type="ECO:0000256" key="1">
    <source>
        <dbReference type="ARBA" id="ARBA00005417"/>
    </source>
</evidence>
<evidence type="ECO:0000259" key="5">
    <source>
        <dbReference type="PROSITE" id="PS50893"/>
    </source>
</evidence>
<proteinExistence type="inferred from homology"/>
<dbReference type="PANTHER" id="PTHR43553">
    <property type="entry name" value="HEAVY METAL TRANSPORTER"/>
    <property type="match status" value="1"/>
</dbReference>
<keyword evidence="7" id="KW-1185">Reference proteome</keyword>
<keyword evidence="3" id="KW-0547">Nucleotide-binding</keyword>
<dbReference type="SMART" id="SM00382">
    <property type="entry name" value="AAA"/>
    <property type="match status" value="1"/>
</dbReference>
<organism evidence="6 7">
    <name type="scientific">Akkermansia biwaensis</name>
    <dbReference type="NCBI Taxonomy" id="2946555"/>
    <lineage>
        <taxon>Bacteria</taxon>
        <taxon>Pseudomonadati</taxon>
        <taxon>Verrucomicrobiota</taxon>
        <taxon>Verrucomicrobiia</taxon>
        <taxon>Verrucomicrobiales</taxon>
        <taxon>Akkermansiaceae</taxon>
        <taxon>Akkermansia</taxon>
    </lineage>
</organism>
<dbReference type="InterPro" id="IPR003439">
    <property type="entry name" value="ABC_transporter-like_ATP-bd"/>
</dbReference>